<keyword evidence="9" id="KW-1185">Reference proteome</keyword>
<accession>A0A3Q4BT72</accession>
<dbReference type="GO" id="GO:0030855">
    <property type="term" value="P:epithelial cell differentiation"/>
    <property type="evidence" value="ECO:0007669"/>
    <property type="project" value="UniProtKB-ARBA"/>
</dbReference>
<evidence type="ECO:0000259" key="6">
    <source>
        <dbReference type="PROSITE" id="PS01180"/>
    </source>
</evidence>
<reference evidence="8" key="1">
    <citation type="submission" date="2025-08" db="UniProtKB">
        <authorList>
            <consortium name="Ensembl"/>
        </authorList>
    </citation>
    <scope>IDENTIFICATION</scope>
</reference>
<dbReference type="Ensembl" id="ENSMMOT00000025080.1">
    <property type="protein sequence ID" value="ENSMMOP00000024667.1"/>
    <property type="gene ID" value="ENSMMOG00000018752.1"/>
</dbReference>
<dbReference type="InterPro" id="IPR000742">
    <property type="entry name" value="EGF"/>
</dbReference>
<keyword evidence="1 5" id="KW-0245">EGF-like domain</keyword>
<protein>
    <recommendedName>
        <fullName evidence="10">CUB domain-containing protein</fullName>
    </recommendedName>
</protein>
<dbReference type="InterPro" id="IPR035914">
    <property type="entry name" value="Sperma_CUB_dom_sf"/>
</dbReference>
<dbReference type="InterPro" id="IPR018097">
    <property type="entry name" value="EGF_Ca-bd_CS"/>
</dbReference>
<evidence type="ECO:0000259" key="7">
    <source>
        <dbReference type="PROSITE" id="PS50026"/>
    </source>
</evidence>
<evidence type="ECO:0000256" key="4">
    <source>
        <dbReference type="ARBA" id="ARBA00023157"/>
    </source>
</evidence>
<feature type="domain" description="EGF-like" evidence="7">
    <location>
        <begin position="382"/>
        <end position="420"/>
    </location>
</feature>
<dbReference type="PROSITE" id="PS00010">
    <property type="entry name" value="ASX_HYDROXYL"/>
    <property type="match status" value="1"/>
</dbReference>
<evidence type="ECO:0000256" key="5">
    <source>
        <dbReference type="PROSITE-ProRule" id="PRU00076"/>
    </source>
</evidence>
<dbReference type="PROSITE" id="PS01180">
    <property type="entry name" value="CUB"/>
    <property type="match status" value="1"/>
</dbReference>
<keyword evidence="2" id="KW-0732">Signal</keyword>
<evidence type="ECO:0000313" key="8">
    <source>
        <dbReference type="Ensembl" id="ENSMMOP00000024667.1"/>
    </source>
</evidence>
<evidence type="ECO:0000256" key="3">
    <source>
        <dbReference type="ARBA" id="ARBA00022737"/>
    </source>
</evidence>
<dbReference type="InterPro" id="IPR000152">
    <property type="entry name" value="EGF-type_Asp/Asn_hydroxyl_site"/>
</dbReference>
<dbReference type="InterPro" id="IPR049883">
    <property type="entry name" value="NOTCH1_EGF-like"/>
</dbReference>
<dbReference type="SUPFAM" id="SSF57196">
    <property type="entry name" value="EGF/Laminin"/>
    <property type="match status" value="1"/>
</dbReference>
<evidence type="ECO:0008006" key="10">
    <source>
        <dbReference type="Google" id="ProtNLM"/>
    </source>
</evidence>
<feature type="domain" description="CUB" evidence="6">
    <location>
        <begin position="26"/>
        <end position="138"/>
    </location>
</feature>
<keyword evidence="3" id="KW-0677">Repeat</keyword>
<dbReference type="Proteomes" id="UP000261620">
    <property type="component" value="Unplaced"/>
</dbReference>
<dbReference type="SMART" id="SM00042">
    <property type="entry name" value="CUB"/>
    <property type="match status" value="1"/>
</dbReference>
<proteinExistence type="predicted"/>
<dbReference type="InterPro" id="IPR001881">
    <property type="entry name" value="EGF-like_Ca-bd_dom"/>
</dbReference>
<dbReference type="Gene3D" id="2.60.120.290">
    <property type="entry name" value="Spermadhesin, CUB domain"/>
    <property type="match status" value="1"/>
</dbReference>
<organism evidence="8 9">
    <name type="scientific">Mola mola</name>
    <name type="common">Ocean sunfish</name>
    <name type="synonym">Tetraodon mola</name>
    <dbReference type="NCBI Taxonomy" id="94237"/>
    <lineage>
        <taxon>Eukaryota</taxon>
        <taxon>Metazoa</taxon>
        <taxon>Chordata</taxon>
        <taxon>Craniata</taxon>
        <taxon>Vertebrata</taxon>
        <taxon>Euteleostomi</taxon>
        <taxon>Actinopterygii</taxon>
        <taxon>Neopterygii</taxon>
        <taxon>Teleostei</taxon>
        <taxon>Neoteleostei</taxon>
        <taxon>Acanthomorphata</taxon>
        <taxon>Eupercaria</taxon>
        <taxon>Tetraodontiformes</taxon>
        <taxon>Molidae</taxon>
        <taxon>Mola</taxon>
    </lineage>
</organism>
<dbReference type="PROSITE" id="PS01187">
    <property type="entry name" value="EGF_CA"/>
    <property type="match status" value="1"/>
</dbReference>
<dbReference type="OMA" id="HAEEDAH"/>
<dbReference type="SUPFAM" id="SSF49854">
    <property type="entry name" value="Spermadhesin, CUB domain"/>
    <property type="match status" value="1"/>
</dbReference>
<evidence type="ECO:0000256" key="2">
    <source>
        <dbReference type="ARBA" id="ARBA00022729"/>
    </source>
</evidence>
<dbReference type="GO" id="GO:0005509">
    <property type="term" value="F:calcium ion binding"/>
    <property type="evidence" value="ECO:0007669"/>
    <property type="project" value="InterPro"/>
</dbReference>
<dbReference type="Pfam" id="PF00431">
    <property type="entry name" value="CUB"/>
    <property type="match status" value="1"/>
</dbReference>
<reference evidence="8" key="2">
    <citation type="submission" date="2025-09" db="UniProtKB">
        <authorList>
            <consortium name="Ensembl"/>
        </authorList>
    </citation>
    <scope>IDENTIFICATION</scope>
</reference>
<name>A0A3Q4BT72_MOLML</name>
<sequence>CSLRGREKGGFLVDGDDGAFFALRGCHQLLGGDAGEFFSPDYLCSNPPLWCNWTVQVDPGKRVHLHLEDLTPDDTCQLKKDQVHVEDPAGRRGGHKVLLRCWREAKFTSSSNRLEVVLLIGGWPSAPYRGFYGRYQAFGPPLLYNPVEEGSDPLTAEQDGADAEVRALARSHQSVTVKGFDLLIGLPLQILTKLIPVHVIRAFRCETDTSSRLLICQHIFAVPLYRHLLATVFIYSYLCELTKITTIGQQSEPNSVFRWTYFSGAVSCLARGVKQWEKCWLSEVTESRQLLVVLLQIGDQLKAVHASLSMSSKRIKRCVACVFRLSGGALYILWLHIGRGPEAPRVHGDVHSALQGLIATDIATAARGSQRRAVVTSVSTADVNECGTQLVLCHANADCVNEFGSYSCRCRPGFQDASRLGSGGTVCLDVTGAGAPPLGHAAVFQPASSGC</sequence>
<comment type="caution">
    <text evidence="5">Lacks conserved residue(s) required for the propagation of feature annotation.</text>
</comment>
<dbReference type="Pfam" id="PF07645">
    <property type="entry name" value="EGF_CA"/>
    <property type="match status" value="1"/>
</dbReference>
<dbReference type="CDD" id="cd00054">
    <property type="entry name" value="EGF_CA"/>
    <property type="match status" value="1"/>
</dbReference>
<dbReference type="AlphaFoldDB" id="A0A3Q4BT72"/>
<dbReference type="CDD" id="cd00041">
    <property type="entry name" value="CUB"/>
    <property type="match status" value="1"/>
</dbReference>
<evidence type="ECO:0000256" key="1">
    <source>
        <dbReference type="ARBA" id="ARBA00022536"/>
    </source>
</evidence>
<evidence type="ECO:0000313" key="9">
    <source>
        <dbReference type="Proteomes" id="UP000261620"/>
    </source>
</evidence>
<dbReference type="PROSITE" id="PS50026">
    <property type="entry name" value="EGF_3"/>
    <property type="match status" value="1"/>
</dbReference>
<dbReference type="FunFam" id="2.10.25.10:FF:000038">
    <property type="entry name" value="Fibrillin 2"/>
    <property type="match status" value="1"/>
</dbReference>
<dbReference type="Gene3D" id="2.10.25.10">
    <property type="entry name" value="Laminin"/>
    <property type="match status" value="1"/>
</dbReference>
<dbReference type="SMART" id="SM00181">
    <property type="entry name" value="EGF"/>
    <property type="match status" value="1"/>
</dbReference>
<dbReference type="InterPro" id="IPR000859">
    <property type="entry name" value="CUB_dom"/>
</dbReference>
<keyword evidence="4" id="KW-1015">Disulfide bond</keyword>
<dbReference type="STRING" id="94237.ENSMMOP00000024667"/>
<dbReference type="SMART" id="SM00179">
    <property type="entry name" value="EGF_CA"/>
    <property type="match status" value="1"/>
</dbReference>